<gene>
    <name evidence="8" type="ORF">RCC_00167</name>
</gene>
<evidence type="ECO:0000256" key="7">
    <source>
        <dbReference type="SAM" id="SignalP"/>
    </source>
</evidence>
<dbReference type="AlphaFoldDB" id="A0A2D3V1T5"/>
<keyword evidence="9" id="KW-1185">Reference proteome</keyword>
<evidence type="ECO:0000313" key="9">
    <source>
        <dbReference type="Proteomes" id="UP000225277"/>
    </source>
</evidence>
<organism evidence="8 9">
    <name type="scientific">Ramularia collo-cygni</name>
    <dbReference type="NCBI Taxonomy" id="112498"/>
    <lineage>
        <taxon>Eukaryota</taxon>
        <taxon>Fungi</taxon>
        <taxon>Dikarya</taxon>
        <taxon>Ascomycota</taxon>
        <taxon>Pezizomycotina</taxon>
        <taxon>Dothideomycetes</taxon>
        <taxon>Dothideomycetidae</taxon>
        <taxon>Mycosphaerellales</taxon>
        <taxon>Mycosphaerellaceae</taxon>
        <taxon>Ramularia</taxon>
    </lineage>
</organism>
<dbReference type="EMBL" id="FJUY01000001">
    <property type="protein sequence ID" value="CZT14193.1"/>
    <property type="molecule type" value="Genomic_DNA"/>
</dbReference>
<dbReference type="RefSeq" id="XP_023621091.1">
    <property type="nucleotide sequence ID" value="XM_023765323.1"/>
</dbReference>
<protein>
    <recommendedName>
        <fullName evidence="10">Alpha-N-arabinofuranosidase 2</fullName>
    </recommendedName>
</protein>
<dbReference type="Proteomes" id="UP000225277">
    <property type="component" value="Unassembled WGS sequence"/>
</dbReference>
<evidence type="ECO:0000256" key="2">
    <source>
        <dbReference type="ARBA" id="ARBA00022729"/>
    </source>
</evidence>
<keyword evidence="4 5" id="KW-0326">Glycosidase</keyword>
<feature type="compositionally biased region" description="Polar residues" evidence="6">
    <location>
        <begin position="361"/>
        <end position="370"/>
    </location>
</feature>
<feature type="chain" id="PRO_5013938220" description="Alpha-N-arabinofuranosidase 2" evidence="7">
    <location>
        <begin position="20"/>
        <end position="370"/>
    </location>
</feature>
<keyword evidence="3 5" id="KW-0378">Hydrolase</keyword>
<dbReference type="PANTHER" id="PTHR43817:SF1">
    <property type="entry name" value="HYDROLASE, FAMILY 43, PUTATIVE (AFU_ORTHOLOGUE AFUA_3G01660)-RELATED"/>
    <property type="match status" value="1"/>
</dbReference>
<dbReference type="InterPro" id="IPR006710">
    <property type="entry name" value="Glyco_hydro_43"/>
</dbReference>
<dbReference type="SUPFAM" id="SSF75005">
    <property type="entry name" value="Arabinanase/levansucrase/invertase"/>
    <property type="match status" value="1"/>
</dbReference>
<dbReference type="GO" id="GO:0005975">
    <property type="term" value="P:carbohydrate metabolic process"/>
    <property type="evidence" value="ECO:0007669"/>
    <property type="project" value="InterPro"/>
</dbReference>
<accession>A0A2D3V1T5</accession>
<evidence type="ECO:0000256" key="3">
    <source>
        <dbReference type="ARBA" id="ARBA00022801"/>
    </source>
</evidence>
<evidence type="ECO:0000313" key="8">
    <source>
        <dbReference type="EMBL" id="CZT14193.1"/>
    </source>
</evidence>
<dbReference type="PANTHER" id="PTHR43817">
    <property type="entry name" value="GLYCOSYL HYDROLASE"/>
    <property type="match status" value="1"/>
</dbReference>
<feature type="signal peptide" evidence="7">
    <location>
        <begin position="1"/>
        <end position="19"/>
    </location>
</feature>
<sequence length="370" mass="41649">MAISNLLALLMAVVGLSLAQTNSSNIFTNPIISSGADPWMVKHDGIYYMTYTNYNNITILKSPSLTNWDDADAKAVFVPPPGEAYSTDLWAPELHFIDDSWYIIFTADPNNDNPPPETEMLCDWNCPAVNHRMYVLGCDSSDPMSGNWTLKSQLDTYDQFAIDGTYFQHSTGLYHIYSCWFSAYQSWPANLCISKMKNPWEVSSNITQRQTISVPTNAWEKTPYGRMENVRLSSNEGPQQLTNRETGQQFIIYSAARSDNRNYCLGQLELIGDDPMNAADWRKNNDGCVFYQNALDKAYGVGHASFTTSPDGTEDWIVYHGMENPISGWAARNIRTQKFTWNADGSPKFPRPGYGPYEAPSGQNASMRML</sequence>
<dbReference type="Gene3D" id="2.115.10.20">
    <property type="entry name" value="Glycosyl hydrolase domain, family 43"/>
    <property type="match status" value="1"/>
</dbReference>
<reference evidence="8 9" key="1">
    <citation type="submission" date="2016-03" db="EMBL/GenBank/DDBJ databases">
        <authorList>
            <person name="Ploux O."/>
        </authorList>
    </citation>
    <scope>NUCLEOTIDE SEQUENCE [LARGE SCALE GENOMIC DNA]</scope>
    <source>
        <strain evidence="8 9">URUG2</strain>
    </source>
</reference>
<evidence type="ECO:0000256" key="6">
    <source>
        <dbReference type="SAM" id="MobiDB-lite"/>
    </source>
</evidence>
<evidence type="ECO:0008006" key="10">
    <source>
        <dbReference type="Google" id="ProtNLM"/>
    </source>
</evidence>
<dbReference type="CDD" id="cd18820">
    <property type="entry name" value="GH43_LbAraf43-like"/>
    <property type="match status" value="1"/>
</dbReference>
<name>A0A2D3V1T5_9PEZI</name>
<dbReference type="Pfam" id="PF04616">
    <property type="entry name" value="Glyco_hydro_43"/>
    <property type="match status" value="1"/>
</dbReference>
<dbReference type="OrthoDB" id="272289at2759"/>
<dbReference type="STRING" id="112498.A0A2D3V1T5"/>
<evidence type="ECO:0000256" key="1">
    <source>
        <dbReference type="ARBA" id="ARBA00009865"/>
    </source>
</evidence>
<dbReference type="InterPro" id="IPR023296">
    <property type="entry name" value="Glyco_hydro_beta-prop_sf"/>
</dbReference>
<keyword evidence="2 7" id="KW-0732">Signal</keyword>
<proteinExistence type="inferred from homology"/>
<comment type="similarity">
    <text evidence="1 5">Belongs to the glycosyl hydrolase 43 family.</text>
</comment>
<feature type="region of interest" description="Disordered" evidence="6">
    <location>
        <begin position="342"/>
        <end position="370"/>
    </location>
</feature>
<evidence type="ECO:0000256" key="4">
    <source>
        <dbReference type="ARBA" id="ARBA00023295"/>
    </source>
</evidence>
<evidence type="ECO:0000256" key="5">
    <source>
        <dbReference type="RuleBase" id="RU361187"/>
    </source>
</evidence>
<dbReference type="GO" id="GO:0004553">
    <property type="term" value="F:hydrolase activity, hydrolyzing O-glycosyl compounds"/>
    <property type="evidence" value="ECO:0007669"/>
    <property type="project" value="InterPro"/>
</dbReference>
<dbReference type="GeneID" id="35595571"/>